<keyword evidence="16" id="KW-1185">Reference proteome</keyword>
<accession>A0AA36D186</accession>
<dbReference type="InterPro" id="IPR017956">
    <property type="entry name" value="AT_hook_DNA-bd_motif"/>
</dbReference>
<dbReference type="PANTHER" id="PTHR10459">
    <property type="entry name" value="DNA LIGASE"/>
    <property type="match status" value="1"/>
</dbReference>
<dbReference type="GO" id="GO:0070212">
    <property type="term" value="P:protein poly-ADP-ribosylation"/>
    <property type="evidence" value="ECO:0007669"/>
    <property type="project" value="TreeGrafter"/>
</dbReference>
<evidence type="ECO:0000256" key="10">
    <source>
        <dbReference type="RuleBase" id="RU362114"/>
    </source>
</evidence>
<dbReference type="SMART" id="SM00773">
    <property type="entry name" value="WGR"/>
    <property type="match status" value="1"/>
</dbReference>
<evidence type="ECO:0000259" key="14">
    <source>
        <dbReference type="PROSITE" id="PS51977"/>
    </source>
</evidence>
<evidence type="ECO:0000259" key="13">
    <source>
        <dbReference type="PROSITE" id="PS51060"/>
    </source>
</evidence>
<feature type="compositionally biased region" description="Basic and acidic residues" evidence="11">
    <location>
        <begin position="29"/>
        <end position="65"/>
    </location>
</feature>
<dbReference type="CDD" id="cd07997">
    <property type="entry name" value="WGR_PARP"/>
    <property type="match status" value="1"/>
</dbReference>
<dbReference type="InterPro" id="IPR012317">
    <property type="entry name" value="Poly(ADP-ribose)pol_cat_dom"/>
</dbReference>
<evidence type="ECO:0000256" key="9">
    <source>
        <dbReference type="ARBA" id="ARBA00033987"/>
    </source>
</evidence>
<dbReference type="Gene3D" id="3.90.228.10">
    <property type="match status" value="1"/>
</dbReference>
<keyword evidence="5" id="KW-0013">ADP-ribosylation</keyword>
<evidence type="ECO:0000256" key="6">
    <source>
        <dbReference type="ARBA" id="ARBA00023027"/>
    </source>
</evidence>
<feature type="compositionally biased region" description="Low complexity" evidence="11">
    <location>
        <begin position="157"/>
        <end position="166"/>
    </location>
</feature>
<dbReference type="SUPFAM" id="SSF142921">
    <property type="entry name" value="WGR domain-like"/>
    <property type="match status" value="1"/>
</dbReference>
<dbReference type="Gene3D" id="1.20.142.10">
    <property type="entry name" value="Poly(ADP-ribose) polymerase, regulatory domain"/>
    <property type="match status" value="1"/>
</dbReference>
<sequence>MADVAPKKRGRGRPPKNAAAAGDGAKIAKKTDAADDAKIDKKADAVDDAKIDKKVDAVDDAKNDAGDNADAGDDVKTAKKRGRPPQKKDASNAKTAPPKKRQRSPDSSEEPEDESSDKSSASPKKTAGRPAKKQEVKKDTAADAAPKKRGRPKKADSASTSKSTKQAAKDEDEEVNDKKPTSSGHKSIPRTLRVVGPAPVFECCTQVDLRVYETNGSIYSAMLNKTDIGNNNNKFYGIQTLYRGGSYSCLIWWGRVGYAGQHSLTAFADAAGAVGMFCSKFLAKTGLSWDERKEEPMPGKYRMIELETFGEATHGMEAEDKENDEDIPDSTLLLEVQQLIKLITNLSMLRDGIRSIELSYENSEKMPLGKLTMAQLERGYTSLRAIEEALKKPKVDRNQLRHATNEFYSNIPHSLGMKAPHVIDSLDEVRDKCELLDTLKEVQIAIKTINAGDTGEGEKLNPIDRMYNSLHCDLEVVDRASADFGFIKDYMNVTHARTHAFSMEPVQMFRVNRHEERERFVDHGNRMLLWHGSRPTNFCGILSQGLRIAPPEAPSTGYMFGKGIYFADSSSKSANYCFPRDKEHGLLILAEVSLGNMNEKKDADYDAAKLPKNKHSTFGMGQWTPMSTEAKFPEIEEGLVVPNGFLQKNPARNDCSLLYNEYIVYNEDQVRIRYLVQTRFDLAF</sequence>
<evidence type="ECO:0000256" key="11">
    <source>
        <dbReference type="SAM" id="MobiDB-lite"/>
    </source>
</evidence>
<comment type="catalytic activity">
    <reaction evidence="9">
        <text>NAD(+) + (ADP-D-ribosyl)n-acceptor = nicotinamide + (ADP-D-ribosyl)n+1-acceptor + H(+).</text>
        <dbReference type="EC" id="2.4.2.30"/>
    </reaction>
</comment>
<dbReference type="GO" id="GO:0003677">
    <property type="term" value="F:DNA binding"/>
    <property type="evidence" value="ECO:0007669"/>
    <property type="project" value="InterPro"/>
</dbReference>
<organism evidence="15 16">
    <name type="scientific">Mesorhabditis spiculigera</name>
    <dbReference type="NCBI Taxonomy" id="96644"/>
    <lineage>
        <taxon>Eukaryota</taxon>
        <taxon>Metazoa</taxon>
        <taxon>Ecdysozoa</taxon>
        <taxon>Nematoda</taxon>
        <taxon>Chromadorea</taxon>
        <taxon>Rhabditida</taxon>
        <taxon>Rhabditina</taxon>
        <taxon>Rhabditomorpha</taxon>
        <taxon>Rhabditoidea</taxon>
        <taxon>Rhabditidae</taxon>
        <taxon>Mesorhabditinae</taxon>
        <taxon>Mesorhabditis</taxon>
    </lineage>
</organism>
<evidence type="ECO:0000256" key="8">
    <source>
        <dbReference type="ARBA" id="ARBA00024347"/>
    </source>
</evidence>
<dbReference type="Proteomes" id="UP001177023">
    <property type="component" value="Unassembled WGS sequence"/>
</dbReference>
<dbReference type="PROSITE" id="PS51059">
    <property type="entry name" value="PARP_CATALYTIC"/>
    <property type="match status" value="1"/>
</dbReference>
<dbReference type="GO" id="GO:1990404">
    <property type="term" value="F:NAD+-protein mono-ADP-ribosyltransferase activity"/>
    <property type="evidence" value="ECO:0007669"/>
    <property type="project" value="TreeGrafter"/>
</dbReference>
<dbReference type="GO" id="GO:0006302">
    <property type="term" value="P:double-strand break repair"/>
    <property type="evidence" value="ECO:0007669"/>
    <property type="project" value="TreeGrafter"/>
</dbReference>
<feature type="compositionally biased region" description="Basic and acidic residues" evidence="11">
    <location>
        <begin position="132"/>
        <end position="141"/>
    </location>
</feature>
<dbReference type="InterPro" id="IPR036616">
    <property type="entry name" value="Poly(ADP-ribose)pol_reg_dom_sf"/>
</dbReference>
<dbReference type="SUPFAM" id="SSF47587">
    <property type="entry name" value="Domain of poly(ADP-ribose) polymerase"/>
    <property type="match status" value="1"/>
</dbReference>
<keyword evidence="4" id="KW-0548">Nucleotidyltransferase</keyword>
<dbReference type="GO" id="GO:0016779">
    <property type="term" value="F:nucleotidyltransferase activity"/>
    <property type="evidence" value="ECO:0007669"/>
    <property type="project" value="UniProtKB-KW"/>
</dbReference>
<evidence type="ECO:0000313" key="16">
    <source>
        <dbReference type="Proteomes" id="UP001177023"/>
    </source>
</evidence>
<dbReference type="PROSITE" id="PS51060">
    <property type="entry name" value="PARP_ALPHA_HD"/>
    <property type="match status" value="1"/>
</dbReference>
<dbReference type="InterPro" id="IPR036930">
    <property type="entry name" value="WGR_dom_sf"/>
</dbReference>
<gene>
    <name evidence="15" type="ORF">MSPICULIGERA_LOCUS16461</name>
</gene>
<feature type="domain" description="WGR" evidence="14">
    <location>
        <begin position="208"/>
        <end position="301"/>
    </location>
</feature>
<evidence type="ECO:0000256" key="7">
    <source>
        <dbReference type="ARBA" id="ARBA00023242"/>
    </source>
</evidence>
<comment type="similarity">
    <text evidence="8">Belongs to the ARTD/PARP family.</text>
</comment>
<dbReference type="PROSITE" id="PS51977">
    <property type="entry name" value="WGR"/>
    <property type="match status" value="1"/>
</dbReference>
<dbReference type="PANTHER" id="PTHR10459:SF60">
    <property type="entry name" value="POLY [ADP-RIBOSE] POLYMERASE 2"/>
    <property type="match status" value="1"/>
</dbReference>
<dbReference type="SMART" id="SM00384">
    <property type="entry name" value="AT_hook"/>
    <property type="match status" value="4"/>
</dbReference>
<dbReference type="Pfam" id="PF00644">
    <property type="entry name" value="PARP"/>
    <property type="match status" value="1"/>
</dbReference>
<dbReference type="EMBL" id="CATQJA010002653">
    <property type="protein sequence ID" value="CAJ0578200.1"/>
    <property type="molecule type" value="Genomic_DNA"/>
</dbReference>
<dbReference type="InterPro" id="IPR004102">
    <property type="entry name" value="Poly(ADP-ribose)pol_reg_dom"/>
</dbReference>
<dbReference type="SUPFAM" id="SSF56399">
    <property type="entry name" value="ADP-ribosylation"/>
    <property type="match status" value="1"/>
</dbReference>
<evidence type="ECO:0000256" key="4">
    <source>
        <dbReference type="ARBA" id="ARBA00022695"/>
    </source>
</evidence>
<keyword evidence="6 10" id="KW-0520">NAD</keyword>
<evidence type="ECO:0000256" key="3">
    <source>
        <dbReference type="ARBA" id="ARBA00022679"/>
    </source>
</evidence>
<dbReference type="InterPro" id="IPR008893">
    <property type="entry name" value="WGR_domain"/>
</dbReference>
<dbReference type="Pfam" id="PF05406">
    <property type="entry name" value="WGR"/>
    <property type="match status" value="1"/>
</dbReference>
<keyword evidence="7" id="KW-0539">Nucleus</keyword>
<feature type="domain" description="PARP catalytic" evidence="12">
    <location>
        <begin position="461"/>
        <end position="684"/>
    </location>
</feature>
<dbReference type="GO" id="GO:0005730">
    <property type="term" value="C:nucleolus"/>
    <property type="evidence" value="ECO:0007669"/>
    <property type="project" value="TreeGrafter"/>
</dbReference>
<feature type="region of interest" description="Disordered" evidence="11">
    <location>
        <begin position="1"/>
        <end position="190"/>
    </location>
</feature>
<dbReference type="EC" id="2.4.2.-" evidence="10"/>
<feature type="non-terminal residue" evidence="15">
    <location>
        <position position="1"/>
    </location>
</feature>
<feature type="compositionally biased region" description="Low complexity" evidence="11">
    <location>
        <begin position="16"/>
        <end position="25"/>
    </location>
</feature>
<evidence type="ECO:0000259" key="12">
    <source>
        <dbReference type="PROSITE" id="PS51059"/>
    </source>
</evidence>
<dbReference type="InterPro" id="IPR050800">
    <property type="entry name" value="ARTD/PARP"/>
</dbReference>
<dbReference type="CDD" id="cd01437">
    <property type="entry name" value="parp_like"/>
    <property type="match status" value="1"/>
</dbReference>
<evidence type="ECO:0000256" key="2">
    <source>
        <dbReference type="ARBA" id="ARBA00022676"/>
    </source>
</evidence>
<name>A0AA36D186_9BILA</name>
<comment type="caution">
    <text evidence="15">The sequence shown here is derived from an EMBL/GenBank/DDBJ whole genome shotgun (WGS) entry which is preliminary data.</text>
</comment>
<dbReference type="Pfam" id="PF02877">
    <property type="entry name" value="PARP_reg"/>
    <property type="match status" value="1"/>
</dbReference>
<feature type="domain" description="PARP alpha-helical" evidence="13">
    <location>
        <begin position="329"/>
        <end position="450"/>
    </location>
</feature>
<reference evidence="15" key="1">
    <citation type="submission" date="2023-06" db="EMBL/GenBank/DDBJ databases">
        <authorList>
            <person name="Delattre M."/>
        </authorList>
    </citation>
    <scope>NUCLEOTIDE SEQUENCE</scope>
    <source>
        <strain evidence="15">AF72</strain>
    </source>
</reference>
<dbReference type="PRINTS" id="PR00929">
    <property type="entry name" value="ATHOOK"/>
</dbReference>
<proteinExistence type="inferred from homology"/>
<evidence type="ECO:0000256" key="5">
    <source>
        <dbReference type="ARBA" id="ARBA00022765"/>
    </source>
</evidence>
<keyword evidence="2 10" id="KW-0328">Glycosyltransferase</keyword>
<dbReference type="AlphaFoldDB" id="A0AA36D186"/>
<comment type="subcellular location">
    <subcellularLocation>
        <location evidence="1">Nucleus</location>
    </subcellularLocation>
</comment>
<dbReference type="FunFam" id="3.90.228.10:FF:000002">
    <property type="entry name" value="Poly [ADP-ribose] polymerase"/>
    <property type="match status" value="1"/>
</dbReference>
<keyword evidence="3 10" id="KW-0808">Transferase</keyword>
<dbReference type="GO" id="GO:0003950">
    <property type="term" value="F:NAD+ poly-ADP-ribosyltransferase activity"/>
    <property type="evidence" value="ECO:0007669"/>
    <property type="project" value="UniProtKB-UniRule"/>
</dbReference>
<evidence type="ECO:0000313" key="15">
    <source>
        <dbReference type="EMBL" id="CAJ0578200.1"/>
    </source>
</evidence>
<evidence type="ECO:0000256" key="1">
    <source>
        <dbReference type="ARBA" id="ARBA00004123"/>
    </source>
</evidence>
<protein>
    <recommendedName>
        <fullName evidence="10">Poly [ADP-ribose] polymerase</fullName>
        <shortName evidence="10">PARP</shortName>
        <ecNumber evidence="10">2.4.2.-</ecNumber>
    </recommendedName>
</protein>